<dbReference type="InterPro" id="IPR036855">
    <property type="entry name" value="Znf_CCCH_sf"/>
</dbReference>
<evidence type="ECO:0000256" key="1">
    <source>
        <dbReference type="ARBA" id="ARBA00022723"/>
    </source>
</evidence>
<feature type="compositionally biased region" description="Low complexity" evidence="5">
    <location>
        <begin position="109"/>
        <end position="122"/>
    </location>
</feature>
<feature type="region of interest" description="Disordered" evidence="5">
    <location>
        <begin position="1"/>
        <end position="65"/>
    </location>
</feature>
<dbReference type="PANTHER" id="PTHR46156">
    <property type="entry name" value="CCCH ZINGC FINGER"/>
    <property type="match status" value="1"/>
</dbReference>
<evidence type="ECO:0000259" key="6">
    <source>
        <dbReference type="PROSITE" id="PS50103"/>
    </source>
</evidence>
<feature type="domain" description="C3H1-type" evidence="6">
    <location>
        <begin position="255"/>
        <end position="281"/>
    </location>
</feature>
<dbReference type="Proteomes" id="UP001586593">
    <property type="component" value="Unassembled WGS sequence"/>
</dbReference>
<organism evidence="7 8">
    <name type="scientific">Phialemonium thermophilum</name>
    <dbReference type="NCBI Taxonomy" id="223376"/>
    <lineage>
        <taxon>Eukaryota</taxon>
        <taxon>Fungi</taxon>
        <taxon>Dikarya</taxon>
        <taxon>Ascomycota</taxon>
        <taxon>Pezizomycotina</taxon>
        <taxon>Sordariomycetes</taxon>
        <taxon>Sordariomycetidae</taxon>
        <taxon>Cephalothecales</taxon>
        <taxon>Cephalothecaceae</taxon>
        <taxon>Phialemonium</taxon>
    </lineage>
</organism>
<evidence type="ECO:0000256" key="4">
    <source>
        <dbReference type="PROSITE-ProRule" id="PRU00723"/>
    </source>
</evidence>
<dbReference type="PROSITE" id="PS50103">
    <property type="entry name" value="ZF_C3H1"/>
    <property type="match status" value="4"/>
</dbReference>
<accession>A0ABR3W433</accession>
<feature type="region of interest" description="Disordered" evidence="5">
    <location>
        <begin position="98"/>
        <end position="123"/>
    </location>
</feature>
<dbReference type="SUPFAM" id="SSF90229">
    <property type="entry name" value="CCCH zinc finger"/>
    <property type="match status" value="3"/>
</dbReference>
<feature type="zinc finger region" description="C3H1-type" evidence="4">
    <location>
        <begin position="338"/>
        <end position="366"/>
    </location>
</feature>
<evidence type="ECO:0000313" key="7">
    <source>
        <dbReference type="EMBL" id="KAL1852733.1"/>
    </source>
</evidence>
<evidence type="ECO:0000256" key="5">
    <source>
        <dbReference type="SAM" id="MobiDB-lite"/>
    </source>
</evidence>
<feature type="domain" description="C3H1-type" evidence="6">
    <location>
        <begin position="338"/>
        <end position="366"/>
    </location>
</feature>
<dbReference type="InterPro" id="IPR000571">
    <property type="entry name" value="Znf_CCCH"/>
</dbReference>
<dbReference type="Gene3D" id="6.10.250.3220">
    <property type="match status" value="1"/>
</dbReference>
<dbReference type="Gene3D" id="4.10.1000.10">
    <property type="entry name" value="Zinc finger, CCCH-type"/>
    <property type="match status" value="2"/>
</dbReference>
<dbReference type="SMART" id="SM00356">
    <property type="entry name" value="ZnF_C3H1"/>
    <property type="match status" value="5"/>
</dbReference>
<feature type="zinc finger region" description="C3H1-type" evidence="4">
    <location>
        <begin position="255"/>
        <end position="281"/>
    </location>
</feature>
<feature type="compositionally biased region" description="Basic and acidic residues" evidence="5">
    <location>
        <begin position="394"/>
        <end position="403"/>
    </location>
</feature>
<dbReference type="Pfam" id="PF00642">
    <property type="entry name" value="zf-CCCH"/>
    <property type="match status" value="1"/>
</dbReference>
<proteinExistence type="predicted"/>
<keyword evidence="1 4" id="KW-0479">Metal-binding</keyword>
<gene>
    <name evidence="7" type="ORF">VTK73DRAFT_9172</name>
</gene>
<reference evidence="7 8" key="1">
    <citation type="journal article" date="2024" name="Commun. Biol.">
        <title>Comparative genomic analysis of thermophilic fungi reveals convergent evolutionary adaptations and gene losses.</title>
        <authorList>
            <person name="Steindorff A.S."/>
            <person name="Aguilar-Pontes M.V."/>
            <person name="Robinson A.J."/>
            <person name="Andreopoulos B."/>
            <person name="LaButti K."/>
            <person name="Kuo A."/>
            <person name="Mondo S."/>
            <person name="Riley R."/>
            <person name="Otillar R."/>
            <person name="Haridas S."/>
            <person name="Lipzen A."/>
            <person name="Grimwood J."/>
            <person name="Schmutz J."/>
            <person name="Clum A."/>
            <person name="Reid I.D."/>
            <person name="Moisan M.C."/>
            <person name="Butler G."/>
            <person name="Nguyen T.T.M."/>
            <person name="Dewar K."/>
            <person name="Conant G."/>
            <person name="Drula E."/>
            <person name="Henrissat B."/>
            <person name="Hansel C."/>
            <person name="Singer S."/>
            <person name="Hutchinson M.I."/>
            <person name="de Vries R.P."/>
            <person name="Natvig D.O."/>
            <person name="Powell A.J."/>
            <person name="Tsang A."/>
            <person name="Grigoriev I.V."/>
        </authorList>
    </citation>
    <scope>NUCLEOTIDE SEQUENCE [LARGE SCALE GENOMIC DNA]</scope>
    <source>
        <strain evidence="7 8">ATCC 24622</strain>
    </source>
</reference>
<evidence type="ECO:0000313" key="8">
    <source>
        <dbReference type="Proteomes" id="UP001586593"/>
    </source>
</evidence>
<evidence type="ECO:0000256" key="3">
    <source>
        <dbReference type="ARBA" id="ARBA00022833"/>
    </source>
</evidence>
<evidence type="ECO:0000256" key="2">
    <source>
        <dbReference type="ARBA" id="ARBA00022771"/>
    </source>
</evidence>
<feature type="domain" description="C3H1-type" evidence="6">
    <location>
        <begin position="282"/>
        <end position="310"/>
    </location>
</feature>
<feature type="zinc finger region" description="C3H1-type" evidence="4">
    <location>
        <begin position="282"/>
        <end position="310"/>
    </location>
</feature>
<dbReference type="PANTHER" id="PTHR46156:SF1">
    <property type="entry name" value="ZINC FINGER CCCH DOMAIN-CONTAINING PROTEIN 3"/>
    <property type="match status" value="1"/>
</dbReference>
<sequence>MSSEEQEMMARISQLAGRINRHKSQQAGTAPSASHPHQHHPYRAPVPAPAPHPQNHHHGPGYAGSGWRRGAGYGASRVYRGGSGKPVYRHKSLVLNGARQPAQSTEPDSGVASESSNSSWVSKNDRHLQLINASVYEKDAQARAQAIEQTRQQKMALKDERERAKLMKHINRVVNSGGSTNPQASTNKFQITVQGIPFLVVNNGSKLVKAPGDNNSAKATPKTAVVGGVKFYRSKNGNLYRHGIVKAQRRSGIVKKVNVPCRMFSTTGSCSQGPRCRYIHDPSKVAICKDFLQKGECANGDSCDLSHDLTPERTPTCLHFAKDNCTNPNCRYAHVKVSPGALVCRPFGIFGYCEKGAACPDRHAFECPDFSNTGVCKTKGCKLLHRERASVLRKMNAAEKNGDDESMEDVSSDEDGDSVDSYDVDSDEVEEFIGQDDNFDFTEQKDFIEL</sequence>
<keyword evidence="8" id="KW-1185">Reference proteome</keyword>
<feature type="zinc finger region" description="C3H1-type" evidence="4">
    <location>
        <begin position="311"/>
        <end position="337"/>
    </location>
</feature>
<feature type="compositionally biased region" description="Acidic residues" evidence="5">
    <location>
        <begin position="404"/>
        <end position="427"/>
    </location>
</feature>
<dbReference type="Pfam" id="PF14608">
    <property type="entry name" value="zf-CCCH_2"/>
    <property type="match status" value="2"/>
</dbReference>
<comment type="caution">
    <text evidence="7">The sequence shown here is derived from an EMBL/GenBank/DDBJ whole genome shotgun (WGS) entry which is preliminary data.</text>
</comment>
<keyword evidence="3 4" id="KW-0862">Zinc</keyword>
<dbReference type="EMBL" id="JAZHXJ010000734">
    <property type="protein sequence ID" value="KAL1852733.1"/>
    <property type="molecule type" value="Genomic_DNA"/>
</dbReference>
<feature type="region of interest" description="Disordered" evidence="5">
    <location>
        <begin position="394"/>
        <end position="427"/>
    </location>
</feature>
<name>A0ABR3W433_9PEZI</name>
<feature type="domain" description="C3H1-type" evidence="6">
    <location>
        <begin position="311"/>
        <end position="337"/>
    </location>
</feature>
<keyword evidence="2 4" id="KW-0863">Zinc-finger</keyword>
<protein>
    <recommendedName>
        <fullName evidence="6">C3H1-type domain-containing protein</fullName>
    </recommendedName>
</protein>